<evidence type="ECO:0000256" key="14">
    <source>
        <dbReference type="RuleBase" id="RU361183"/>
    </source>
</evidence>
<accession>A0ABP0G800</accession>
<evidence type="ECO:0000259" key="18">
    <source>
        <dbReference type="PROSITE" id="PS51864"/>
    </source>
</evidence>
<feature type="compositionally biased region" description="Basic and acidic residues" evidence="15">
    <location>
        <begin position="260"/>
        <end position="277"/>
    </location>
</feature>
<dbReference type="InterPro" id="IPR001506">
    <property type="entry name" value="Peptidase_M12A"/>
</dbReference>
<keyword evidence="2 13" id="KW-0645">Protease</keyword>
<dbReference type="SUPFAM" id="SSF57196">
    <property type="entry name" value="EGF/Laminin"/>
    <property type="match status" value="2"/>
</dbReference>
<dbReference type="SMART" id="SM00235">
    <property type="entry name" value="ZnMc"/>
    <property type="match status" value="1"/>
</dbReference>
<dbReference type="SMART" id="SM00179">
    <property type="entry name" value="EGF_CA"/>
    <property type="match status" value="2"/>
</dbReference>
<evidence type="ECO:0000256" key="9">
    <source>
        <dbReference type="ARBA" id="ARBA00023145"/>
    </source>
</evidence>
<feature type="region of interest" description="Disordered" evidence="15">
    <location>
        <begin position="153"/>
        <end position="193"/>
    </location>
</feature>
<dbReference type="InterPro" id="IPR000859">
    <property type="entry name" value="CUB_dom"/>
</dbReference>
<organism evidence="19 20">
    <name type="scientific">Clavelina lepadiformis</name>
    <name type="common">Light-bulb sea squirt</name>
    <name type="synonym">Ascidia lepadiformis</name>
    <dbReference type="NCBI Taxonomy" id="159417"/>
    <lineage>
        <taxon>Eukaryota</taxon>
        <taxon>Metazoa</taxon>
        <taxon>Chordata</taxon>
        <taxon>Tunicata</taxon>
        <taxon>Ascidiacea</taxon>
        <taxon>Aplousobranchia</taxon>
        <taxon>Clavelinidae</taxon>
        <taxon>Clavelina</taxon>
    </lineage>
</organism>
<evidence type="ECO:0000256" key="3">
    <source>
        <dbReference type="ARBA" id="ARBA00022723"/>
    </source>
</evidence>
<evidence type="ECO:0000256" key="8">
    <source>
        <dbReference type="ARBA" id="ARBA00023049"/>
    </source>
</evidence>
<dbReference type="SMART" id="SM00042">
    <property type="entry name" value="CUB"/>
    <property type="match status" value="5"/>
</dbReference>
<feature type="domain" description="CUB" evidence="16">
    <location>
        <begin position="509"/>
        <end position="621"/>
    </location>
</feature>
<dbReference type="InterPro" id="IPR000742">
    <property type="entry name" value="EGF"/>
</dbReference>
<dbReference type="PROSITE" id="PS01187">
    <property type="entry name" value="EGF_CA"/>
    <property type="match status" value="2"/>
</dbReference>
<evidence type="ECO:0000256" key="2">
    <source>
        <dbReference type="ARBA" id="ARBA00022670"/>
    </source>
</evidence>
<keyword evidence="3 13" id="KW-0479">Metal-binding</keyword>
<evidence type="ECO:0000256" key="12">
    <source>
        <dbReference type="PROSITE-ProRule" id="PRU00076"/>
    </source>
</evidence>
<dbReference type="CDD" id="cd00054">
    <property type="entry name" value="EGF_CA"/>
    <property type="match status" value="1"/>
</dbReference>
<evidence type="ECO:0000259" key="16">
    <source>
        <dbReference type="PROSITE" id="PS01180"/>
    </source>
</evidence>
<evidence type="ECO:0000256" key="11">
    <source>
        <dbReference type="ARBA" id="ARBA00023180"/>
    </source>
</evidence>
<evidence type="ECO:0000313" key="19">
    <source>
        <dbReference type="EMBL" id="CAK8687745.1"/>
    </source>
</evidence>
<feature type="binding site" evidence="13">
    <location>
        <position position="399"/>
    </location>
    <ligand>
        <name>Zn(2+)</name>
        <dbReference type="ChEBI" id="CHEBI:29105"/>
        <note>catalytic</note>
    </ligand>
</feature>
<keyword evidence="9" id="KW-0865">Zymogen</keyword>
<feature type="compositionally biased region" description="Basic residues" evidence="15">
    <location>
        <begin position="279"/>
        <end position="294"/>
    </location>
</feature>
<feature type="binding site" evidence="13">
    <location>
        <position position="409"/>
    </location>
    <ligand>
        <name>Zn(2+)</name>
        <dbReference type="ChEBI" id="CHEBI:29105"/>
        <note>catalytic</note>
    </ligand>
</feature>
<dbReference type="Gene3D" id="3.40.390.10">
    <property type="entry name" value="Collagenase (Catalytic Domain)"/>
    <property type="match status" value="1"/>
</dbReference>
<reference evidence="19 20" key="1">
    <citation type="submission" date="2024-02" db="EMBL/GenBank/DDBJ databases">
        <authorList>
            <person name="Daric V."/>
            <person name="Darras S."/>
        </authorList>
    </citation>
    <scope>NUCLEOTIDE SEQUENCE [LARGE SCALE GENOMIC DNA]</scope>
</reference>
<evidence type="ECO:0000313" key="20">
    <source>
        <dbReference type="Proteomes" id="UP001642483"/>
    </source>
</evidence>
<dbReference type="PROSITE" id="PS51864">
    <property type="entry name" value="ASTACIN"/>
    <property type="match status" value="1"/>
</dbReference>
<evidence type="ECO:0000259" key="17">
    <source>
        <dbReference type="PROSITE" id="PS50026"/>
    </source>
</evidence>
<dbReference type="PANTHER" id="PTHR24255">
    <property type="entry name" value="COMPLEMENT COMPONENT 1, S SUBCOMPONENT-RELATED"/>
    <property type="match status" value="1"/>
</dbReference>
<keyword evidence="5" id="KW-0677">Repeat</keyword>
<keyword evidence="20" id="KW-1185">Reference proteome</keyword>
<evidence type="ECO:0000256" key="13">
    <source>
        <dbReference type="PROSITE-ProRule" id="PRU01211"/>
    </source>
</evidence>
<feature type="active site" evidence="13">
    <location>
        <position position="400"/>
    </location>
</feature>
<dbReference type="CDD" id="cd04281">
    <property type="entry name" value="ZnMc_BMP1_TLD"/>
    <property type="match status" value="1"/>
</dbReference>
<dbReference type="SUPFAM" id="SSF55486">
    <property type="entry name" value="Metalloproteases ('zincins'), catalytic domain"/>
    <property type="match status" value="1"/>
</dbReference>
<feature type="region of interest" description="Disordered" evidence="15">
    <location>
        <begin position="260"/>
        <end position="305"/>
    </location>
</feature>
<dbReference type="InterPro" id="IPR018097">
    <property type="entry name" value="EGF_Ca-bd_CS"/>
</dbReference>
<evidence type="ECO:0000256" key="6">
    <source>
        <dbReference type="ARBA" id="ARBA00022801"/>
    </source>
</evidence>
<feature type="domain" description="CUB" evidence="16">
    <location>
        <begin position="934"/>
        <end position="1046"/>
    </location>
</feature>
<keyword evidence="6 13" id="KW-0378">Hydrolase</keyword>
<dbReference type="Pfam" id="PF14670">
    <property type="entry name" value="FXa_inhibition"/>
    <property type="match status" value="1"/>
</dbReference>
<dbReference type="PIRSF" id="PIRSF001199">
    <property type="entry name" value="BMP_1/tolloid-like"/>
    <property type="match status" value="1"/>
</dbReference>
<evidence type="ECO:0000256" key="15">
    <source>
        <dbReference type="SAM" id="MobiDB-lite"/>
    </source>
</evidence>
<evidence type="ECO:0000256" key="4">
    <source>
        <dbReference type="ARBA" id="ARBA00022729"/>
    </source>
</evidence>
<keyword evidence="11" id="KW-0325">Glycoprotein</keyword>
<keyword evidence="10 13" id="KW-1015">Disulfide bond</keyword>
<feature type="domain" description="CUB" evidence="16">
    <location>
        <begin position="778"/>
        <end position="890"/>
    </location>
</feature>
<feature type="domain" description="CUB" evidence="16">
    <location>
        <begin position="622"/>
        <end position="734"/>
    </location>
</feature>
<feature type="domain" description="CUB" evidence="16">
    <location>
        <begin position="1047"/>
        <end position="1163"/>
    </location>
</feature>
<feature type="domain" description="Peptidase M12A" evidence="18">
    <location>
        <begin position="307"/>
        <end position="507"/>
    </location>
</feature>
<dbReference type="InterPro" id="IPR001881">
    <property type="entry name" value="EGF-like_Ca-bd_dom"/>
</dbReference>
<feature type="disulfide bond" evidence="13">
    <location>
        <begin position="371"/>
        <end position="372"/>
    </location>
</feature>
<evidence type="ECO:0000256" key="10">
    <source>
        <dbReference type="ARBA" id="ARBA00023157"/>
    </source>
</evidence>
<feature type="binding site" evidence="13">
    <location>
        <position position="403"/>
    </location>
    <ligand>
        <name>Zn(2+)</name>
        <dbReference type="ChEBI" id="CHEBI:29105"/>
        <note>catalytic</note>
    </ligand>
</feature>
<dbReference type="InterPro" id="IPR049883">
    <property type="entry name" value="NOTCH1_EGF-like"/>
</dbReference>
<sequence>MDRQLPGYHSNCRRGKNTGDVITDGLSEVCDVLLSSARRASHFKRNMIRWRPRQIATMLACIWLIIFPQNLLAKVGVNAGKARDDSSMENHSETRQRHYWVQDFDEDLDSTKDPCKARMYLGDIALDEEDVERIFGETADHFLDSVGHLPAKVTSPPDVIPRHRLEKKGMKKKRRRRRKHKKSRTSKNKSAPIFLRRHFGEKRHNYQNFTHYDVFNTSSLQINQSDSAQSASNQSASRIDSLQLGIPDLRQIAAEVEREAMRRRDGATSGRDEENRIVKSPKRRHRRLRYRSRKQRAEEVHHRLRRAATARPERIWPHGVVPYYISSNFTGAQRAMFKQAMRHWEGQTCITFVERTNEDSYIKFTYRPCGCCSYVGRRGGGPQAISIGKNCDKFGIVVHELGHVIGFWHEHTRPDRDQHIEIIYKNIIEGQEYNFEKMDSSEINSLGEKYDYYSIMHYARNTFSKGMFLDTIRPMVDPDTGVRPSIGQRTRLSEGDVRQAKKLYKCPTCGETFQSTKGNITSPNHPRTYPSYADCEWRISVTPGEKIVINFHELDVMRSRGCWYDFLEVRDGHWRYSPLIGRYCGSRLPPQIVSTDSRVWMKFQSTSNYRGRGFRMSYEAVCGGDIRRDSGQIQSPNYPDEYSQNRECLWRLLVDEGFQVGISFQAFKLERHDTCSYDYLEIRDGDSETSPLIGQFCGYDLPDDLKSTGNSLLLKFISDGSVNKEGFAVSFFKEINECSQAGNGGCAQQCINTLGSFKCGCFPGYELSADGRTCEAACGGFVTTEVGEITSPNWPREYPTNKQCIWQIVAPPHHRITIEFDKFELEGNAVCKYDFVEVRNGLDSEGELRGKFCGTELPPLITSSSNKLRVKFNSDDTVAKRGFRIRFSSDRDECAVGRGGCAQTCVNSVGSYTCSCQNGFTLHENGHDCKEAGCEHILTSYVGELSSPNWPNRYPSRKECTWLITTTRGHRVKVVFNEFEMEAQLQCTYDHIEIYDGRDDSASTLGRFCGTIRPSPVVASGRAMFVKFFSDGSVQKRGFTASHTTVCGGRLTANSATKDVSSHPQYGDSNYINGNDCDWVISTNGNRGVHLTFEGFEIEFESDCSYDFVEVYDGDADTAVTFGRFCGNEAPDPILSSGNSLLLRFHSDDTINKKGFRARYSSAVLHDSVNRVEVNNA</sequence>
<protein>
    <recommendedName>
        <fullName evidence="14">Metalloendopeptidase</fullName>
        <ecNumber evidence="14">3.4.24.-</ecNumber>
    </recommendedName>
</protein>
<dbReference type="PROSITE" id="PS01180">
    <property type="entry name" value="CUB"/>
    <property type="match status" value="5"/>
</dbReference>
<dbReference type="Gene3D" id="2.10.25.10">
    <property type="entry name" value="Laminin"/>
    <property type="match status" value="2"/>
</dbReference>
<comment type="caution">
    <text evidence="12">Lacks conserved residue(s) required for the propagation of feature annotation.</text>
</comment>
<dbReference type="SMART" id="SM00181">
    <property type="entry name" value="EGF"/>
    <property type="match status" value="2"/>
</dbReference>
<dbReference type="EMBL" id="CAWYQH010000106">
    <property type="protein sequence ID" value="CAK8687745.1"/>
    <property type="molecule type" value="Genomic_DNA"/>
</dbReference>
<dbReference type="PROSITE" id="PS00010">
    <property type="entry name" value="ASX_HYDROXYL"/>
    <property type="match status" value="2"/>
</dbReference>
<keyword evidence="8 13" id="KW-0482">Metalloprotease</keyword>
<dbReference type="Proteomes" id="UP001642483">
    <property type="component" value="Unassembled WGS sequence"/>
</dbReference>
<dbReference type="InterPro" id="IPR006026">
    <property type="entry name" value="Peptidase_Metallo"/>
</dbReference>
<evidence type="ECO:0000256" key="5">
    <source>
        <dbReference type="ARBA" id="ARBA00022737"/>
    </source>
</evidence>
<feature type="domain" description="EGF-like" evidence="17">
    <location>
        <begin position="890"/>
        <end position="930"/>
    </location>
</feature>
<dbReference type="CDD" id="cd00041">
    <property type="entry name" value="CUB"/>
    <property type="match status" value="5"/>
</dbReference>
<dbReference type="PANTHER" id="PTHR24255:SF31">
    <property type="entry name" value="CUBILIN-LIKE PROTEIN"/>
    <property type="match status" value="1"/>
</dbReference>
<comment type="caution">
    <text evidence="19">The sequence shown here is derived from an EMBL/GenBank/DDBJ whole genome shotgun (WGS) entry which is preliminary data.</text>
</comment>
<dbReference type="EC" id="3.4.24.-" evidence="14"/>
<dbReference type="InterPro" id="IPR035914">
    <property type="entry name" value="Sperma_CUB_dom_sf"/>
</dbReference>
<dbReference type="InterPro" id="IPR024079">
    <property type="entry name" value="MetalloPept_cat_dom_sf"/>
</dbReference>
<dbReference type="SUPFAM" id="SSF49854">
    <property type="entry name" value="Spermadhesin, CUB domain"/>
    <property type="match status" value="5"/>
</dbReference>
<keyword evidence="7 13" id="KW-0862">Zinc</keyword>
<name>A0ABP0G800_CLALP</name>
<feature type="compositionally biased region" description="Basic residues" evidence="15">
    <location>
        <begin position="162"/>
        <end position="187"/>
    </location>
</feature>
<evidence type="ECO:0000256" key="1">
    <source>
        <dbReference type="ARBA" id="ARBA00022536"/>
    </source>
</evidence>
<dbReference type="InterPro" id="IPR000152">
    <property type="entry name" value="EGF-type_Asp/Asn_hydroxyl_site"/>
</dbReference>
<keyword evidence="4" id="KW-0732">Signal</keyword>
<proteinExistence type="predicted"/>
<evidence type="ECO:0000256" key="7">
    <source>
        <dbReference type="ARBA" id="ARBA00022833"/>
    </source>
</evidence>
<dbReference type="InterPro" id="IPR015446">
    <property type="entry name" value="BMP_1/tolloid-like"/>
</dbReference>
<dbReference type="PROSITE" id="PS50026">
    <property type="entry name" value="EGF_3"/>
    <property type="match status" value="1"/>
</dbReference>
<dbReference type="Pfam" id="PF07645">
    <property type="entry name" value="EGF_CA"/>
    <property type="match status" value="1"/>
</dbReference>
<dbReference type="PROSITE" id="PS01186">
    <property type="entry name" value="EGF_2"/>
    <property type="match status" value="2"/>
</dbReference>
<feature type="disulfide bond" evidence="13">
    <location>
        <begin position="369"/>
        <end position="391"/>
    </location>
</feature>
<comment type="cofactor">
    <cofactor evidence="13 14">
        <name>Zn(2+)</name>
        <dbReference type="ChEBI" id="CHEBI:29105"/>
    </cofactor>
    <text evidence="13 14">Binds 1 zinc ion per subunit.</text>
</comment>
<keyword evidence="1 12" id="KW-0245">EGF-like domain</keyword>
<dbReference type="Pfam" id="PF00431">
    <property type="entry name" value="CUB"/>
    <property type="match status" value="5"/>
</dbReference>
<dbReference type="InterPro" id="IPR034036">
    <property type="entry name" value="ZnMP_TLD/BMP1"/>
</dbReference>
<dbReference type="Gene3D" id="2.60.120.290">
    <property type="entry name" value="Spermadhesin, CUB domain"/>
    <property type="match status" value="5"/>
</dbReference>
<gene>
    <name evidence="19" type="ORF">CVLEPA_LOCUS19810</name>
</gene>
<dbReference type="PRINTS" id="PR00480">
    <property type="entry name" value="ASTACIN"/>
</dbReference>
<dbReference type="Pfam" id="PF01400">
    <property type="entry name" value="Astacin"/>
    <property type="match status" value="1"/>
</dbReference>